<keyword evidence="3" id="KW-1185">Reference proteome</keyword>
<protein>
    <submittedName>
        <fullName evidence="2">Uncharacterized protein</fullName>
    </submittedName>
</protein>
<evidence type="ECO:0000256" key="1">
    <source>
        <dbReference type="SAM" id="MobiDB-lite"/>
    </source>
</evidence>
<accession>A0A8J4EVK8</accession>
<name>A0A8J4EVK8_9CHLO</name>
<evidence type="ECO:0000313" key="2">
    <source>
        <dbReference type="EMBL" id="GIL48812.1"/>
    </source>
</evidence>
<evidence type="ECO:0000313" key="3">
    <source>
        <dbReference type="Proteomes" id="UP000747399"/>
    </source>
</evidence>
<dbReference type="Proteomes" id="UP000747399">
    <property type="component" value="Unassembled WGS sequence"/>
</dbReference>
<reference evidence="2" key="1">
    <citation type="journal article" date="2021" name="Proc. Natl. Acad. Sci. U.S.A.">
        <title>Three genomes in the algal genus Volvox reveal the fate of a haploid sex-determining region after a transition to homothallism.</title>
        <authorList>
            <person name="Yamamoto K."/>
            <person name="Hamaji T."/>
            <person name="Kawai-Toyooka H."/>
            <person name="Matsuzaki R."/>
            <person name="Takahashi F."/>
            <person name="Nishimura Y."/>
            <person name="Kawachi M."/>
            <person name="Noguchi H."/>
            <person name="Minakuchi Y."/>
            <person name="Umen J.G."/>
            <person name="Toyoda A."/>
            <person name="Nozaki H."/>
        </authorList>
    </citation>
    <scope>NUCLEOTIDE SEQUENCE</scope>
    <source>
        <strain evidence="2">NIES-3780</strain>
    </source>
</reference>
<sequence length="126" mass="12781">LMLKLTSPPMASSGFPVRNSSSFAFVAASASSRAFFAASSARSFLMRSSSASKRASSSSSSSSSLLLSDDSGSSSSASIALGTSCFVWPSGGAASSSFRSLCRSSVLGRLSPLAQKVVTQSIFQGK</sequence>
<dbReference type="AlphaFoldDB" id="A0A8J4EVK8"/>
<feature type="non-terminal residue" evidence="2">
    <location>
        <position position="126"/>
    </location>
</feature>
<gene>
    <name evidence="2" type="ORF">Vafri_5236</name>
</gene>
<feature type="non-terminal residue" evidence="2">
    <location>
        <position position="1"/>
    </location>
</feature>
<dbReference type="EMBL" id="BNCO01000006">
    <property type="protein sequence ID" value="GIL48812.1"/>
    <property type="molecule type" value="Genomic_DNA"/>
</dbReference>
<comment type="caution">
    <text evidence="2">The sequence shown here is derived from an EMBL/GenBank/DDBJ whole genome shotgun (WGS) entry which is preliminary data.</text>
</comment>
<organism evidence="2 3">
    <name type="scientific">Volvox africanus</name>
    <dbReference type="NCBI Taxonomy" id="51714"/>
    <lineage>
        <taxon>Eukaryota</taxon>
        <taxon>Viridiplantae</taxon>
        <taxon>Chlorophyta</taxon>
        <taxon>core chlorophytes</taxon>
        <taxon>Chlorophyceae</taxon>
        <taxon>CS clade</taxon>
        <taxon>Chlamydomonadales</taxon>
        <taxon>Volvocaceae</taxon>
        <taxon>Volvox</taxon>
    </lineage>
</organism>
<feature type="region of interest" description="Disordered" evidence="1">
    <location>
        <begin position="49"/>
        <end position="77"/>
    </location>
</feature>
<proteinExistence type="predicted"/>